<dbReference type="PANTHER" id="PTHR33495:SF15">
    <property type="entry name" value="STAS DOMAIN-CONTAINING PROTEIN"/>
    <property type="match status" value="1"/>
</dbReference>
<dbReference type="Pfam" id="PF01740">
    <property type="entry name" value="STAS"/>
    <property type="match status" value="1"/>
</dbReference>
<dbReference type="Gene3D" id="3.30.750.24">
    <property type="entry name" value="STAS domain"/>
    <property type="match status" value="1"/>
</dbReference>
<feature type="domain" description="STAS" evidence="1">
    <location>
        <begin position="3"/>
        <end position="101"/>
    </location>
</feature>
<dbReference type="PANTHER" id="PTHR33495">
    <property type="entry name" value="ANTI-SIGMA FACTOR ANTAGONIST TM_1081-RELATED-RELATED"/>
    <property type="match status" value="1"/>
</dbReference>
<name>A0A3B1AJ65_9ZZZZ</name>
<evidence type="ECO:0000259" key="1">
    <source>
        <dbReference type="PROSITE" id="PS50801"/>
    </source>
</evidence>
<accession>A0A3B1AJ65</accession>
<sequence length="101" mass="11369">MSVTTSLTNDNSVLTLSIHGAFDFSVVYDFRASYTQIDHKPETVVVDFNDTVHLDSSALGMLLNLKRYMAADNLAIKIINARSEVKKILKIAHFERFFSIS</sequence>
<dbReference type="SUPFAM" id="SSF52091">
    <property type="entry name" value="SpoIIaa-like"/>
    <property type="match status" value="1"/>
</dbReference>
<organism evidence="2">
    <name type="scientific">hydrothermal vent metagenome</name>
    <dbReference type="NCBI Taxonomy" id="652676"/>
    <lineage>
        <taxon>unclassified sequences</taxon>
        <taxon>metagenomes</taxon>
        <taxon>ecological metagenomes</taxon>
    </lineage>
</organism>
<evidence type="ECO:0000313" key="2">
    <source>
        <dbReference type="EMBL" id="VAX00063.1"/>
    </source>
</evidence>
<gene>
    <name evidence="2" type="ORF">MNBD_GAMMA22-1116</name>
</gene>
<reference evidence="2" key="1">
    <citation type="submission" date="2018-06" db="EMBL/GenBank/DDBJ databases">
        <authorList>
            <person name="Zhirakovskaya E."/>
        </authorList>
    </citation>
    <scope>NUCLEOTIDE SEQUENCE</scope>
</reference>
<dbReference type="CDD" id="cd07043">
    <property type="entry name" value="STAS_anti-anti-sigma_factors"/>
    <property type="match status" value="1"/>
</dbReference>
<dbReference type="EMBL" id="UOFS01000042">
    <property type="protein sequence ID" value="VAX00063.1"/>
    <property type="molecule type" value="Genomic_DNA"/>
</dbReference>
<dbReference type="AlphaFoldDB" id="A0A3B1AJ65"/>
<dbReference type="PROSITE" id="PS50801">
    <property type="entry name" value="STAS"/>
    <property type="match status" value="1"/>
</dbReference>
<protein>
    <recommendedName>
        <fullName evidence="1">STAS domain-containing protein</fullName>
    </recommendedName>
</protein>
<dbReference type="GO" id="GO:0043856">
    <property type="term" value="F:anti-sigma factor antagonist activity"/>
    <property type="evidence" value="ECO:0007669"/>
    <property type="project" value="TreeGrafter"/>
</dbReference>
<dbReference type="InterPro" id="IPR002645">
    <property type="entry name" value="STAS_dom"/>
</dbReference>
<dbReference type="InterPro" id="IPR036513">
    <property type="entry name" value="STAS_dom_sf"/>
</dbReference>
<proteinExistence type="predicted"/>